<organism evidence="4 5">
    <name type="scientific">Leucobacter insecticola</name>
    <dbReference type="NCBI Taxonomy" id="2714934"/>
    <lineage>
        <taxon>Bacteria</taxon>
        <taxon>Bacillati</taxon>
        <taxon>Actinomycetota</taxon>
        <taxon>Actinomycetes</taxon>
        <taxon>Micrococcales</taxon>
        <taxon>Microbacteriaceae</taxon>
        <taxon>Leucobacter</taxon>
    </lineage>
</organism>
<dbReference type="KEGG" id="lins:G7067_13450"/>
<keyword evidence="5" id="KW-1185">Reference proteome</keyword>
<feature type="region of interest" description="Disordered" evidence="1">
    <location>
        <begin position="179"/>
        <end position="198"/>
    </location>
</feature>
<dbReference type="Pfam" id="PF07564">
    <property type="entry name" value="DUF1542"/>
    <property type="match status" value="1"/>
</dbReference>
<keyword evidence="2" id="KW-0472">Membrane</keyword>
<accession>A0A6G8FLG9</accession>
<evidence type="ECO:0000256" key="2">
    <source>
        <dbReference type="SAM" id="Phobius"/>
    </source>
</evidence>
<keyword evidence="2" id="KW-1133">Transmembrane helix</keyword>
<protein>
    <submittedName>
        <fullName evidence="4">DUF1542 domain-containing protein</fullName>
    </submittedName>
</protein>
<proteinExistence type="predicted"/>
<dbReference type="AlphaFoldDB" id="A0A6G8FLG9"/>
<gene>
    <name evidence="4" type="ORF">G7067_13450</name>
</gene>
<evidence type="ECO:0000313" key="4">
    <source>
        <dbReference type="EMBL" id="QIM17188.1"/>
    </source>
</evidence>
<evidence type="ECO:0000259" key="3">
    <source>
        <dbReference type="Pfam" id="PF07564"/>
    </source>
</evidence>
<sequence length="232" mass="22830">MDGVYSDLAAQDQGNVDLAKDKATSDLDKAAAVAKDAIDALQNLSAEEKAAAKTAIDQATTAAKDAVSGASTAADAAAASAAGQSTVAEVVTDATLRDAKLAAVKELDAKAASVKKAIDALTTVSEADKAAAKAAVDRVLAAAKEAVNAAPAAADANAASKAGKLAMDDVLIKLTSSSEGSSTSAVKPASPEQPNNGLASTGGEIQAALVLGMLVLCVGALVLSTRLRASRR</sequence>
<evidence type="ECO:0000313" key="5">
    <source>
        <dbReference type="Proteomes" id="UP000501387"/>
    </source>
</evidence>
<keyword evidence="2" id="KW-0812">Transmembrane</keyword>
<name>A0A6G8FLG9_9MICO</name>
<dbReference type="InterPro" id="IPR011439">
    <property type="entry name" value="DUF1542"/>
</dbReference>
<evidence type="ECO:0000256" key="1">
    <source>
        <dbReference type="SAM" id="MobiDB-lite"/>
    </source>
</evidence>
<feature type="transmembrane region" description="Helical" evidence="2">
    <location>
        <begin position="205"/>
        <end position="223"/>
    </location>
</feature>
<dbReference type="Proteomes" id="UP000501387">
    <property type="component" value="Chromosome"/>
</dbReference>
<dbReference type="EMBL" id="CP049934">
    <property type="protein sequence ID" value="QIM17188.1"/>
    <property type="molecule type" value="Genomic_DNA"/>
</dbReference>
<feature type="domain" description="DUF1542" evidence="3">
    <location>
        <begin position="19"/>
        <end position="93"/>
    </location>
</feature>
<reference evidence="4 5" key="1">
    <citation type="submission" date="2020-03" db="EMBL/GenBank/DDBJ databases">
        <title>Leucobacter sp. nov., isolated from beetles.</title>
        <authorList>
            <person name="Hyun D.-W."/>
            <person name="Bae J.-W."/>
        </authorList>
    </citation>
    <scope>NUCLEOTIDE SEQUENCE [LARGE SCALE GENOMIC DNA]</scope>
    <source>
        <strain evidence="4 5">HDW9B</strain>
    </source>
</reference>